<dbReference type="Proteomes" id="UP000705867">
    <property type="component" value="Unassembled WGS sequence"/>
</dbReference>
<protein>
    <submittedName>
        <fullName evidence="1">Uncharacterized protein</fullName>
    </submittedName>
</protein>
<evidence type="ECO:0000313" key="1">
    <source>
        <dbReference type="EMBL" id="MBZ0155335.1"/>
    </source>
</evidence>
<accession>A0A953JAY6</accession>
<dbReference type="AlphaFoldDB" id="A0A953JAY6"/>
<dbReference type="EMBL" id="JAIOIV010000028">
    <property type="protein sequence ID" value="MBZ0155335.1"/>
    <property type="molecule type" value="Genomic_DNA"/>
</dbReference>
<comment type="caution">
    <text evidence="1">The sequence shown here is derived from an EMBL/GenBank/DDBJ whole genome shotgun (WGS) entry which is preliminary data.</text>
</comment>
<organism evidence="1 2">
    <name type="scientific">Candidatus Nitrobium versatile</name>
    <dbReference type="NCBI Taxonomy" id="2884831"/>
    <lineage>
        <taxon>Bacteria</taxon>
        <taxon>Pseudomonadati</taxon>
        <taxon>Nitrospirota</taxon>
        <taxon>Nitrospiria</taxon>
        <taxon>Nitrospirales</taxon>
        <taxon>Nitrospiraceae</taxon>
        <taxon>Candidatus Nitrobium</taxon>
    </lineage>
</organism>
<reference evidence="1" key="2">
    <citation type="submission" date="2021-08" db="EMBL/GenBank/DDBJ databases">
        <authorList>
            <person name="Dalcin Martins P."/>
        </authorList>
    </citation>
    <scope>NUCLEOTIDE SEQUENCE</scope>
    <source>
        <strain evidence="1">MAG_39</strain>
    </source>
</reference>
<name>A0A953JAY6_9BACT</name>
<sequence>MVSTMRLLSLLLLVVTGLSLLAPVVIAHPLPDTEGTASFVTLNVCHATDSGTGGSLDIPCLYESAGTLVRTEGGSPYCPPDSPSKFLLIAFQDERPPRV</sequence>
<proteinExistence type="predicted"/>
<gene>
    <name evidence="1" type="ORF">K8I29_03860</name>
</gene>
<reference evidence="1" key="1">
    <citation type="journal article" date="2021" name="bioRxiv">
        <title>Unraveling nitrogen, sulfur and carbon metabolic pathways and microbial community transcriptional responses to substrate deprivation and toxicity stresses in a bioreactor mimicking anoxic brackish coastal sediment conditions.</title>
        <authorList>
            <person name="Martins P.D."/>
            <person name="Echeveste M.J."/>
            <person name="Arshad A."/>
            <person name="Kurth J."/>
            <person name="Ouboter H."/>
            <person name="Jetten M.S.M."/>
            <person name="Welte C.U."/>
        </authorList>
    </citation>
    <scope>NUCLEOTIDE SEQUENCE</scope>
    <source>
        <strain evidence="1">MAG_39</strain>
    </source>
</reference>
<evidence type="ECO:0000313" key="2">
    <source>
        <dbReference type="Proteomes" id="UP000705867"/>
    </source>
</evidence>